<reference evidence="1" key="1">
    <citation type="submission" date="2020-11" db="EMBL/GenBank/DDBJ databases">
        <authorList>
            <person name="Whitehead M."/>
        </authorList>
    </citation>
    <scope>NUCLEOTIDE SEQUENCE</scope>
    <source>
        <strain evidence="1">EGII</strain>
    </source>
</reference>
<gene>
    <name evidence="1" type="ORF">CCAP1982_LOCUS10502</name>
</gene>
<name>A0A811UTJ7_CERCA</name>
<evidence type="ECO:0000313" key="1">
    <source>
        <dbReference type="EMBL" id="CAD7002014.1"/>
    </source>
</evidence>
<dbReference type="EMBL" id="CAJHJT010000023">
    <property type="protein sequence ID" value="CAD7002014.1"/>
    <property type="molecule type" value="Genomic_DNA"/>
</dbReference>
<sequence length="83" mass="9612">MQSKIHAVSTILKSKETYASETRLGMLLGMFDAYQQQVNGLKALGRLVEFRDDWLVHEINRKQWELSLVNDEPPTFEQLSAFL</sequence>
<keyword evidence="2" id="KW-1185">Reference proteome</keyword>
<dbReference type="AlphaFoldDB" id="A0A811UTJ7"/>
<evidence type="ECO:0000313" key="2">
    <source>
        <dbReference type="Proteomes" id="UP000606786"/>
    </source>
</evidence>
<dbReference type="Proteomes" id="UP000606786">
    <property type="component" value="Unassembled WGS sequence"/>
</dbReference>
<protein>
    <submittedName>
        <fullName evidence="1">(Mediterranean fruit fly) hypothetical protein</fullName>
    </submittedName>
</protein>
<proteinExistence type="predicted"/>
<accession>A0A811UTJ7</accession>
<comment type="caution">
    <text evidence="1">The sequence shown here is derived from an EMBL/GenBank/DDBJ whole genome shotgun (WGS) entry which is preliminary data.</text>
</comment>
<organism evidence="1 2">
    <name type="scientific">Ceratitis capitata</name>
    <name type="common">Mediterranean fruit fly</name>
    <name type="synonym">Tephritis capitata</name>
    <dbReference type="NCBI Taxonomy" id="7213"/>
    <lineage>
        <taxon>Eukaryota</taxon>
        <taxon>Metazoa</taxon>
        <taxon>Ecdysozoa</taxon>
        <taxon>Arthropoda</taxon>
        <taxon>Hexapoda</taxon>
        <taxon>Insecta</taxon>
        <taxon>Pterygota</taxon>
        <taxon>Neoptera</taxon>
        <taxon>Endopterygota</taxon>
        <taxon>Diptera</taxon>
        <taxon>Brachycera</taxon>
        <taxon>Muscomorpha</taxon>
        <taxon>Tephritoidea</taxon>
        <taxon>Tephritidae</taxon>
        <taxon>Ceratitis</taxon>
        <taxon>Ceratitis</taxon>
    </lineage>
</organism>